<dbReference type="GeneID" id="20668977"/>
<dbReference type="OrthoDB" id="2642524at2759"/>
<feature type="non-terminal residue" evidence="2">
    <location>
        <position position="119"/>
    </location>
</feature>
<dbReference type="KEGG" id="hir:HETIRDRAFT_243307"/>
<dbReference type="InParanoid" id="W4KIB4"/>
<evidence type="ECO:0000256" key="1">
    <source>
        <dbReference type="SAM" id="Phobius"/>
    </source>
</evidence>
<accession>W4KIB4</accession>
<feature type="transmembrane region" description="Helical" evidence="1">
    <location>
        <begin position="20"/>
        <end position="40"/>
    </location>
</feature>
<reference evidence="2 3" key="1">
    <citation type="journal article" date="2012" name="New Phytol.">
        <title>Insight into trade-off between wood decay and parasitism from the genome of a fungal forest pathogen.</title>
        <authorList>
            <person name="Olson A."/>
            <person name="Aerts A."/>
            <person name="Asiegbu F."/>
            <person name="Belbahri L."/>
            <person name="Bouzid O."/>
            <person name="Broberg A."/>
            <person name="Canback B."/>
            <person name="Coutinho P.M."/>
            <person name="Cullen D."/>
            <person name="Dalman K."/>
            <person name="Deflorio G."/>
            <person name="van Diepen L.T."/>
            <person name="Dunand C."/>
            <person name="Duplessis S."/>
            <person name="Durling M."/>
            <person name="Gonthier P."/>
            <person name="Grimwood J."/>
            <person name="Fossdal C.G."/>
            <person name="Hansson D."/>
            <person name="Henrissat B."/>
            <person name="Hietala A."/>
            <person name="Himmelstrand K."/>
            <person name="Hoffmeister D."/>
            <person name="Hogberg N."/>
            <person name="James T.Y."/>
            <person name="Karlsson M."/>
            <person name="Kohler A."/>
            <person name="Kues U."/>
            <person name="Lee Y.H."/>
            <person name="Lin Y.C."/>
            <person name="Lind M."/>
            <person name="Lindquist E."/>
            <person name="Lombard V."/>
            <person name="Lucas S."/>
            <person name="Lunden K."/>
            <person name="Morin E."/>
            <person name="Murat C."/>
            <person name="Park J."/>
            <person name="Raffaello T."/>
            <person name="Rouze P."/>
            <person name="Salamov A."/>
            <person name="Schmutz J."/>
            <person name="Solheim H."/>
            <person name="Stahlberg J."/>
            <person name="Velez H."/>
            <person name="de Vries R.P."/>
            <person name="Wiebenga A."/>
            <person name="Woodward S."/>
            <person name="Yakovlev I."/>
            <person name="Garbelotto M."/>
            <person name="Martin F."/>
            <person name="Grigoriev I.V."/>
            <person name="Stenlid J."/>
        </authorList>
    </citation>
    <scope>NUCLEOTIDE SEQUENCE [LARGE SCALE GENOMIC DNA]</scope>
    <source>
        <strain evidence="2 3">TC 32-1</strain>
    </source>
</reference>
<proteinExistence type="predicted"/>
<keyword evidence="1" id="KW-0472">Membrane</keyword>
<evidence type="ECO:0000313" key="3">
    <source>
        <dbReference type="Proteomes" id="UP000030671"/>
    </source>
</evidence>
<gene>
    <name evidence="2" type="ORF">HETIRDRAFT_243307</name>
</gene>
<dbReference type="EMBL" id="KI925455">
    <property type="protein sequence ID" value="ETW85055.1"/>
    <property type="molecule type" value="Genomic_DNA"/>
</dbReference>
<keyword evidence="1" id="KW-1133">Transmembrane helix</keyword>
<protein>
    <submittedName>
        <fullName evidence="2">Uncharacterized protein</fullName>
    </submittedName>
</protein>
<keyword evidence="3" id="KW-1185">Reference proteome</keyword>
<feature type="transmembrane region" description="Helical" evidence="1">
    <location>
        <begin position="61"/>
        <end position="91"/>
    </location>
</feature>
<organism evidence="2 3">
    <name type="scientific">Heterobasidion irregulare (strain TC 32-1)</name>
    <dbReference type="NCBI Taxonomy" id="747525"/>
    <lineage>
        <taxon>Eukaryota</taxon>
        <taxon>Fungi</taxon>
        <taxon>Dikarya</taxon>
        <taxon>Basidiomycota</taxon>
        <taxon>Agaricomycotina</taxon>
        <taxon>Agaricomycetes</taxon>
        <taxon>Russulales</taxon>
        <taxon>Bondarzewiaceae</taxon>
        <taxon>Heterobasidion</taxon>
        <taxon>Heterobasidion annosum species complex</taxon>
    </lineage>
</organism>
<dbReference type="HOGENOM" id="CLU_2066964_0_0_1"/>
<dbReference type="STRING" id="747525.W4KIB4"/>
<name>W4KIB4_HETIT</name>
<feature type="non-terminal residue" evidence="2">
    <location>
        <position position="1"/>
    </location>
</feature>
<dbReference type="RefSeq" id="XP_009541947.1">
    <property type="nucleotide sequence ID" value="XM_009543652.1"/>
</dbReference>
<keyword evidence="1" id="KW-0812">Transmembrane</keyword>
<feature type="transmembrane region" description="Helical" evidence="1">
    <location>
        <begin position="97"/>
        <end position="118"/>
    </location>
</feature>
<evidence type="ECO:0000313" key="2">
    <source>
        <dbReference type="EMBL" id="ETW85055.1"/>
    </source>
</evidence>
<sequence length="119" mass="12793">SVFGYTPDTVFGIEGFAKGAVASSSVTAGIGICVDAWFLATYSSANAQKFKALATDVYSSFFFFSIASRLPVLMLLCTSVAVMLLLFAIAWSNWGDVVVVASVFAFTVYYLQYIVLAVH</sequence>
<dbReference type="Proteomes" id="UP000030671">
    <property type="component" value="Unassembled WGS sequence"/>
</dbReference>
<dbReference type="AlphaFoldDB" id="W4KIB4"/>